<protein>
    <submittedName>
        <fullName evidence="1">Uncharacterized protein</fullName>
    </submittedName>
</protein>
<sequence>MCKFTLPREKGYVIQPGGYVIQPGCFYAAYMMAQGTGFVLAQSVLCGIFHGLGSIAHGKVPSKDNSNEVFLGESFRGHFTTSFSMHYVFGCLSAYFPRAYELNGNIATARCPHMLKIVGMNAVVREPDVVRELLTGASFFTHERPFPVGGPFDMFLLMPLASHLIRRLLR</sequence>
<evidence type="ECO:0000313" key="1">
    <source>
        <dbReference type="EMBL" id="ERN00466.1"/>
    </source>
</evidence>
<accession>W1NYT2</accession>
<dbReference type="HOGENOM" id="CLU_1572775_0_0_1"/>
<reference evidence="2" key="1">
    <citation type="journal article" date="2013" name="Science">
        <title>The Amborella genome and the evolution of flowering plants.</title>
        <authorList>
            <consortium name="Amborella Genome Project"/>
        </authorList>
    </citation>
    <scope>NUCLEOTIDE SEQUENCE [LARGE SCALE GENOMIC DNA]</scope>
</reference>
<dbReference type="Gramene" id="ERN00466">
    <property type="protein sequence ID" value="ERN00466"/>
    <property type="gene ID" value="AMTR_s00100p00153140"/>
</dbReference>
<evidence type="ECO:0000313" key="2">
    <source>
        <dbReference type="Proteomes" id="UP000017836"/>
    </source>
</evidence>
<proteinExistence type="predicted"/>
<keyword evidence="2" id="KW-1185">Reference proteome</keyword>
<dbReference type="AlphaFoldDB" id="W1NYT2"/>
<dbReference type="Proteomes" id="UP000017836">
    <property type="component" value="Unassembled WGS sequence"/>
</dbReference>
<dbReference type="EMBL" id="KI394904">
    <property type="protein sequence ID" value="ERN00466.1"/>
    <property type="molecule type" value="Genomic_DNA"/>
</dbReference>
<name>W1NYT2_AMBTC</name>
<organism evidence="1 2">
    <name type="scientific">Amborella trichopoda</name>
    <dbReference type="NCBI Taxonomy" id="13333"/>
    <lineage>
        <taxon>Eukaryota</taxon>
        <taxon>Viridiplantae</taxon>
        <taxon>Streptophyta</taxon>
        <taxon>Embryophyta</taxon>
        <taxon>Tracheophyta</taxon>
        <taxon>Spermatophyta</taxon>
        <taxon>Magnoliopsida</taxon>
        <taxon>Amborellales</taxon>
        <taxon>Amborellaceae</taxon>
        <taxon>Amborella</taxon>
    </lineage>
</organism>
<gene>
    <name evidence="1" type="ORF">AMTR_s00100p00153140</name>
</gene>